<evidence type="ECO:0000256" key="2">
    <source>
        <dbReference type="ARBA" id="ARBA00006374"/>
    </source>
</evidence>
<evidence type="ECO:0000313" key="6">
    <source>
        <dbReference type="EMBL" id="GHP09217.1"/>
    </source>
</evidence>
<sequence length="544" mass="59448">MADDHESSSSSAFVRALAHSSSRQERQRALEAVKMYIKALKKTNSQDMRKLHLGLFYAYWHCDKTRAQNELSESICALLHDIPSASVADTFAEAFWATEARQWDSIDKLRLDKYMSLVRNFIRHSLAKLAARGWLQADVDAWSQTVSRTLTHGDEELKRNSRASIGLALHVADVVFNELANAAENGGGAPLHATVAVADALIQPLGMINVPASLVARVLAPEDGALDKLAQIAYDDAKRNSLTLVGADGALDAIAERLIQAGSRQGCEGVLRKALYAASKRMESAAKQYRNRRAKKLRDGDDDEDDEDGEEMEEEDAAIAHEVDEPPRKKKRKRMRGLDGGGWDQPSLMALGIVDRSADAVERAHKHARSLAKMAAAAAAAETDPASASASAFTAAAPSPEVLEEEEQEEDYDVPVPPARSKRTKERRKKRDASTVSNSAKSPRTPRNDAPASASPTSSPMSGRAVQFALARNTRWEPAMRLRGFLNKAEQEATAPPGVKLSTPVHRNASPAKSALRTTPRSVPPKRRELAFSAFTGKHRRFTP</sequence>
<dbReference type="EMBL" id="BNJQ01000024">
    <property type="protein sequence ID" value="GHP09217.1"/>
    <property type="molecule type" value="Genomic_DNA"/>
</dbReference>
<dbReference type="GO" id="GO:0005634">
    <property type="term" value="C:nucleus"/>
    <property type="evidence" value="ECO:0007669"/>
    <property type="project" value="UniProtKB-SubCell"/>
</dbReference>
<dbReference type="Pfam" id="PF05997">
    <property type="entry name" value="Nop52"/>
    <property type="match status" value="1"/>
</dbReference>
<evidence type="ECO:0000256" key="4">
    <source>
        <dbReference type="ARBA" id="ARBA00023242"/>
    </source>
</evidence>
<name>A0A830HWD9_9CHLO</name>
<dbReference type="GO" id="GO:0006364">
    <property type="term" value="P:rRNA processing"/>
    <property type="evidence" value="ECO:0007669"/>
    <property type="project" value="UniProtKB-KW"/>
</dbReference>
<dbReference type="Proteomes" id="UP000660262">
    <property type="component" value="Unassembled WGS sequence"/>
</dbReference>
<dbReference type="AlphaFoldDB" id="A0A830HWD9"/>
<dbReference type="PANTHER" id="PTHR13026:SF0">
    <property type="entry name" value="RIBOSOMAL RNA PROCESSING 1B"/>
    <property type="match status" value="1"/>
</dbReference>
<dbReference type="PANTHER" id="PTHR13026">
    <property type="entry name" value="NNP-1 PROTEIN NOVEL NUCLEAR PROTEIN 1 NOP52"/>
    <property type="match status" value="1"/>
</dbReference>
<feature type="compositionally biased region" description="Acidic residues" evidence="5">
    <location>
        <begin position="300"/>
        <end position="317"/>
    </location>
</feature>
<dbReference type="GO" id="GO:0030688">
    <property type="term" value="C:preribosome, small subunit precursor"/>
    <property type="evidence" value="ECO:0007669"/>
    <property type="project" value="InterPro"/>
</dbReference>
<feature type="region of interest" description="Disordered" evidence="5">
    <location>
        <begin position="287"/>
        <end position="347"/>
    </location>
</feature>
<protein>
    <submittedName>
        <fullName evidence="6">Uncharacterized protein</fullName>
    </submittedName>
</protein>
<keyword evidence="3" id="KW-0698">rRNA processing</keyword>
<accession>A0A830HWD9</accession>
<evidence type="ECO:0000256" key="3">
    <source>
        <dbReference type="ARBA" id="ARBA00022552"/>
    </source>
</evidence>
<feature type="region of interest" description="Disordered" evidence="5">
    <location>
        <begin position="389"/>
        <end position="466"/>
    </location>
</feature>
<feature type="compositionally biased region" description="Low complexity" evidence="5">
    <location>
        <begin position="389"/>
        <end position="401"/>
    </location>
</feature>
<dbReference type="OrthoDB" id="2019504at2759"/>
<comment type="subcellular location">
    <subcellularLocation>
        <location evidence="1">Nucleus</location>
    </subcellularLocation>
</comment>
<dbReference type="InterPro" id="IPR010301">
    <property type="entry name" value="RRP1"/>
</dbReference>
<comment type="caution">
    <text evidence="6">The sequence shown here is derived from an EMBL/GenBank/DDBJ whole genome shotgun (WGS) entry which is preliminary data.</text>
</comment>
<evidence type="ECO:0000256" key="5">
    <source>
        <dbReference type="SAM" id="MobiDB-lite"/>
    </source>
</evidence>
<keyword evidence="7" id="KW-1185">Reference proteome</keyword>
<feature type="region of interest" description="Disordered" evidence="5">
    <location>
        <begin position="490"/>
        <end position="524"/>
    </location>
</feature>
<evidence type="ECO:0000313" key="7">
    <source>
        <dbReference type="Proteomes" id="UP000660262"/>
    </source>
</evidence>
<evidence type="ECO:0000256" key="1">
    <source>
        <dbReference type="ARBA" id="ARBA00004123"/>
    </source>
</evidence>
<gene>
    <name evidence="6" type="ORF">PPROV_000795400</name>
</gene>
<proteinExistence type="inferred from homology"/>
<organism evidence="6 7">
    <name type="scientific">Pycnococcus provasolii</name>
    <dbReference type="NCBI Taxonomy" id="41880"/>
    <lineage>
        <taxon>Eukaryota</taxon>
        <taxon>Viridiplantae</taxon>
        <taxon>Chlorophyta</taxon>
        <taxon>Pseudoscourfieldiophyceae</taxon>
        <taxon>Pseudoscourfieldiales</taxon>
        <taxon>Pycnococcaceae</taxon>
        <taxon>Pycnococcus</taxon>
    </lineage>
</organism>
<feature type="compositionally biased region" description="Low complexity" evidence="5">
    <location>
        <begin position="450"/>
        <end position="462"/>
    </location>
</feature>
<comment type="similarity">
    <text evidence="2">Belongs to the RRP1 family.</text>
</comment>
<feature type="compositionally biased region" description="Basic residues" evidence="5">
    <location>
        <begin position="420"/>
        <end position="431"/>
    </location>
</feature>
<keyword evidence="4" id="KW-0539">Nucleus</keyword>
<reference evidence="6" key="1">
    <citation type="submission" date="2020-10" db="EMBL/GenBank/DDBJ databases">
        <title>Unveiling of a novel bifunctional photoreceptor, Dualchrome1, isolated from a cosmopolitan green alga.</title>
        <authorList>
            <person name="Suzuki S."/>
            <person name="Kawachi M."/>
        </authorList>
    </citation>
    <scope>NUCLEOTIDE SEQUENCE</scope>
    <source>
        <strain evidence="6">NIES 2893</strain>
    </source>
</reference>
<feature type="compositionally biased region" description="Basic and acidic residues" evidence="5">
    <location>
        <begin position="318"/>
        <end position="327"/>
    </location>
</feature>
<feature type="compositionally biased region" description="Acidic residues" evidence="5">
    <location>
        <begin position="402"/>
        <end position="413"/>
    </location>
</feature>